<accession>A0A0V1L6N0</accession>
<feature type="region of interest" description="Disordered" evidence="1">
    <location>
        <begin position="78"/>
        <end position="109"/>
    </location>
</feature>
<evidence type="ECO:0000313" key="3">
    <source>
        <dbReference type="Proteomes" id="UP000054721"/>
    </source>
</evidence>
<comment type="caution">
    <text evidence="2">The sequence shown here is derived from an EMBL/GenBank/DDBJ whole genome shotgun (WGS) entry which is preliminary data.</text>
</comment>
<evidence type="ECO:0000256" key="1">
    <source>
        <dbReference type="SAM" id="MobiDB-lite"/>
    </source>
</evidence>
<evidence type="ECO:0000313" key="2">
    <source>
        <dbReference type="EMBL" id="KRZ55211.1"/>
    </source>
</evidence>
<sequence length="126" mass="13759">MIPDFCVRAYTLPNAARAQNNRNRGSLVSPFRISSQGLPSRRLGHCEIVSSGRKEAVLNIVPQALIFFRSSIDRVDQGTDPLDPSAASDNRTCSWRNHKNTGGSATKPLFDSTFRPTGLALSPFLA</sequence>
<proteinExistence type="predicted"/>
<organism evidence="2 3">
    <name type="scientific">Trichinella nativa</name>
    <dbReference type="NCBI Taxonomy" id="6335"/>
    <lineage>
        <taxon>Eukaryota</taxon>
        <taxon>Metazoa</taxon>
        <taxon>Ecdysozoa</taxon>
        <taxon>Nematoda</taxon>
        <taxon>Enoplea</taxon>
        <taxon>Dorylaimia</taxon>
        <taxon>Trichinellida</taxon>
        <taxon>Trichinellidae</taxon>
        <taxon>Trichinella</taxon>
    </lineage>
</organism>
<feature type="compositionally biased region" description="Polar residues" evidence="1">
    <location>
        <begin position="87"/>
        <end position="104"/>
    </location>
</feature>
<dbReference type="Proteomes" id="UP000054721">
    <property type="component" value="Unassembled WGS sequence"/>
</dbReference>
<reference evidence="2 3" key="1">
    <citation type="submission" date="2015-05" db="EMBL/GenBank/DDBJ databases">
        <title>Evolution of Trichinella species and genotypes.</title>
        <authorList>
            <person name="Korhonen P.K."/>
            <person name="Edoardo P."/>
            <person name="Giuseppe L.R."/>
            <person name="Gasser R.B."/>
        </authorList>
    </citation>
    <scope>NUCLEOTIDE SEQUENCE [LARGE SCALE GENOMIC DNA]</scope>
    <source>
        <strain evidence="2">ISS10</strain>
    </source>
</reference>
<dbReference type="AlphaFoldDB" id="A0A0V1L6N0"/>
<gene>
    <name evidence="2" type="ORF">T02_8346</name>
</gene>
<keyword evidence="3" id="KW-1185">Reference proteome</keyword>
<dbReference type="EMBL" id="JYDW01000120">
    <property type="protein sequence ID" value="KRZ55211.1"/>
    <property type="molecule type" value="Genomic_DNA"/>
</dbReference>
<protein>
    <submittedName>
        <fullName evidence="2">Uncharacterized protein</fullName>
    </submittedName>
</protein>
<name>A0A0V1L6N0_9BILA</name>